<evidence type="ECO:0000256" key="1">
    <source>
        <dbReference type="SAM" id="MobiDB-lite"/>
    </source>
</evidence>
<feature type="region of interest" description="Disordered" evidence="1">
    <location>
        <begin position="305"/>
        <end position="331"/>
    </location>
</feature>
<proteinExistence type="predicted"/>
<dbReference type="AlphaFoldDB" id="A0A0S4IP88"/>
<dbReference type="Gene3D" id="3.40.50.720">
    <property type="entry name" value="NAD(P)-binding Rossmann-like Domain"/>
    <property type="match status" value="1"/>
</dbReference>
<organism evidence="3 4">
    <name type="scientific">Bodo saltans</name>
    <name type="common">Flagellated protozoan</name>
    <dbReference type="NCBI Taxonomy" id="75058"/>
    <lineage>
        <taxon>Eukaryota</taxon>
        <taxon>Discoba</taxon>
        <taxon>Euglenozoa</taxon>
        <taxon>Kinetoplastea</taxon>
        <taxon>Metakinetoplastina</taxon>
        <taxon>Eubodonida</taxon>
        <taxon>Bodonidae</taxon>
        <taxon>Bodo</taxon>
    </lineage>
</organism>
<dbReference type="GO" id="GO:0045116">
    <property type="term" value="P:protein neddylation"/>
    <property type="evidence" value="ECO:0007669"/>
    <property type="project" value="TreeGrafter"/>
</dbReference>
<dbReference type="OrthoDB" id="412647at2759"/>
<name>A0A0S4IP88_BODSA</name>
<feature type="compositionally biased region" description="Polar residues" evidence="1">
    <location>
        <begin position="321"/>
        <end position="331"/>
    </location>
</feature>
<dbReference type="GO" id="GO:0005737">
    <property type="term" value="C:cytoplasm"/>
    <property type="evidence" value="ECO:0007669"/>
    <property type="project" value="TreeGrafter"/>
</dbReference>
<dbReference type="GO" id="GO:0019781">
    <property type="term" value="F:NEDD8 activating enzyme activity"/>
    <property type="evidence" value="ECO:0007669"/>
    <property type="project" value="TreeGrafter"/>
</dbReference>
<dbReference type="InterPro" id="IPR000594">
    <property type="entry name" value="ThiF_NAD_FAD-bd"/>
</dbReference>
<dbReference type="PANTHER" id="PTHR10953:SF29">
    <property type="entry name" value="NEDD8-ACTIVATING ENZYME E1 REGULATORY SUBUNIT"/>
    <property type="match status" value="1"/>
</dbReference>
<dbReference type="EMBL" id="CYKH01000219">
    <property type="protein sequence ID" value="CUE95898.1"/>
    <property type="molecule type" value="Genomic_DNA"/>
</dbReference>
<dbReference type="InterPro" id="IPR045886">
    <property type="entry name" value="ThiF/MoeB/HesA"/>
</dbReference>
<evidence type="ECO:0000313" key="4">
    <source>
        <dbReference type="Proteomes" id="UP000051952"/>
    </source>
</evidence>
<sequence>MSTAKEEATRYDRQVRLWGAAAQQRLQTTGVLINGLNGVTAEIAKTLILAGVKSVLLRDPAERKCSAVDFHTNHFVYQCDVDNMRPIQETLAARLGELNPYVHVATTTNSTNIADVDESCIATTDAADNSNPHAAYKVSLVTSMNELTSLATAHDNASSATAPQTLVAVTVWDAWVLGVFVERGTAVKTLTSLFSPEALEVAPRPFQLCALRLYAEASSLLLSSSTTIPFVTALHGLEQLIERYSLHTVTDVDIQHLLNCSRGQFGSAVDASGQQTPLEASISSIACTVGGSFIAQQLIARVSGNNNNNMSRSEEEPSNSTAAPPSQQQPVFNWIATSTPIGGDETECYVG</sequence>
<gene>
    <name evidence="3" type="ORF">BSAL_57685</name>
</gene>
<dbReference type="Proteomes" id="UP000051952">
    <property type="component" value="Unassembled WGS sequence"/>
</dbReference>
<dbReference type="VEuPathDB" id="TriTrypDB:BSAL_57685"/>
<dbReference type="PANTHER" id="PTHR10953">
    <property type="entry name" value="UBIQUITIN-ACTIVATING ENZYME E1"/>
    <property type="match status" value="1"/>
</dbReference>
<dbReference type="SUPFAM" id="SSF69572">
    <property type="entry name" value="Activating enzymes of the ubiquitin-like proteins"/>
    <property type="match status" value="1"/>
</dbReference>
<feature type="domain" description="THIF-type NAD/FAD binding fold" evidence="2">
    <location>
        <begin position="11"/>
        <end position="129"/>
    </location>
</feature>
<reference evidence="4" key="1">
    <citation type="submission" date="2015-09" db="EMBL/GenBank/DDBJ databases">
        <authorList>
            <consortium name="Pathogen Informatics"/>
        </authorList>
    </citation>
    <scope>NUCLEOTIDE SEQUENCE [LARGE SCALE GENOMIC DNA]</scope>
    <source>
        <strain evidence="4">Lake Konstanz</strain>
    </source>
</reference>
<keyword evidence="4" id="KW-1185">Reference proteome</keyword>
<evidence type="ECO:0000259" key="2">
    <source>
        <dbReference type="Pfam" id="PF00899"/>
    </source>
</evidence>
<accession>A0A0S4IP88</accession>
<dbReference type="InterPro" id="IPR035985">
    <property type="entry name" value="Ubiquitin-activating_enz"/>
</dbReference>
<evidence type="ECO:0000313" key="3">
    <source>
        <dbReference type="EMBL" id="CUE95898.1"/>
    </source>
</evidence>
<dbReference type="Pfam" id="PF00899">
    <property type="entry name" value="ThiF"/>
    <property type="match status" value="1"/>
</dbReference>
<protein>
    <recommendedName>
        <fullName evidence="2">THIF-type NAD/FAD binding fold domain-containing protein</fullName>
    </recommendedName>
</protein>